<comment type="subcellular location">
    <subcellularLocation>
        <location evidence="1">Secreted</location>
        <location evidence="1">Extracellular space</location>
        <location evidence="1">Extracellular matrix</location>
    </subcellularLocation>
</comment>
<keyword evidence="7" id="KW-0677">Repeat</keyword>
<evidence type="ECO:0000256" key="11">
    <source>
        <dbReference type="ARBA" id="ARBA00023157"/>
    </source>
</evidence>
<dbReference type="GO" id="GO:0030154">
    <property type="term" value="P:cell differentiation"/>
    <property type="evidence" value="ECO:0007669"/>
    <property type="project" value="UniProtKB-KW"/>
</dbReference>
<dbReference type="EMBL" id="JACDTQ010000017">
    <property type="protein sequence ID" value="KAF5929859.1"/>
    <property type="molecule type" value="Genomic_DNA"/>
</dbReference>
<comment type="function">
    <text evidence="14">May act as a cross-bridge between fibrils and other extracellular matrix molecules. Involved in skeletal myogenesis in the developing esophagus. May play a role in organization of the pericellular matrix or the sphinteric smooth muscle.</text>
</comment>
<keyword evidence="8" id="KW-0221">Differentiation</keyword>
<evidence type="ECO:0000256" key="17">
    <source>
        <dbReference type="ARBA" id="ARBA00081218"/>
    </source>
</evidence>
<keyword evidence="6" id="KW-0732">Signal</keyword>
<proteinExistence type="inferred from homology"/>
<keyword evidence="2" id="KW-0217">Developmental protein</keyword>
<accession>A0A7J7FPB5</accession>
<keyword evidence="12" id="KW-0379">Hydroxylation</keyword>
<keyword evidence="20" id="KW-1185">Reference proteome</keyword>
<name>A0A7J7FPB5_DICBM</name>
<comment type="similarity">
    <text evidence="13">Belongs to the fibril-associated collagens with interrupted helices (FACIT) family.</text>
</comment>
<keyword evidence="10" id="KW-0176">Collagen</keyword>
<keyword evidence="11" id="KW-1015">Disulfide bond</keyword>
<keyword evidence="3" id="KW-0964">Secreted</keyword>
<evidence type="ECO:0000256" key="16">
    <source>
        <dbReference type="ARBA" id="ARBA00074525"/>
    </source>
</evidence>
<evidence type="ECO:0000256" key="15">
    <source>
        <dbReference type="ARBA" id="ARBA00064387"/>
    </source>
</evidence>
<evidence type="ECO:0000313" key="20">
    <source>
        <dbReference type="Proteomes" id="UP000551758"/>
    </source>
</evidence>
<evidence type="ECO:0000256" key="8">
    <source>
        <dbReference type="ARBA" id="ARBA00022782"/>
    </source>
</evidence>
<keyword evidence="4" id="KW-0272">Extracellular matrix</keyword>
<gene>
    <name evidence="19" type="ORF">HPG69_002584</name>
</gene>
<reference evidence="19 20" key="1">
    <citation type="journal article" date="2020" name="Mol. Biol. Evol.">
        <title>Interspecific Gene Flow and the Evolution of Specialization in Black and White Rhinoceros.</title>
        <authorList>
            <person name="Moodley Y."/>
            <person name="Westbury M.V."/>
            <person name="Russo I.M."/>
            <person name="Gopalakrishnan S."/>
            <person name="Rakotoarivelo A."/>
            <person name="Olsen R.A."/>
            <person name="Prost S."/>
            <person name="Tunstall T."/>
            <person name="Ryder O.A."/>
            <person name="Dalen L."/>
            <person name="Bruford M.W."/>
        </authorList>
    </citation>
    <scope>NUCLEOTIDE SEQUENCE [LARGE SCALE GENOMIC DNA]</scope>
    <source>
        <strain evidence="19">SBR-YM</strain>
        <tissue evidence="19">Skin</tissue>
    </source>
</reference>
<dbReference type="SMART" id="SM00210">
    <property type="entry name" value="TSPN"/>
    <property type="match status" value="1"/>
</dbReference>
<keyword evidence="5" id="KW-0517">Myogenesis</keyword>
<dbReference type="GO" id="GO:0005581">
    <property type="term" value="C:collagen trimer"/>
    <property type="evidence" value="ECO:0007669"/>
    <property type="project" value="UniProtKB-KW"/>
</dbReference>
<dbReference type="AlphaFoldDB" id="A0A7J7FPB5"/>
<evidence type="ECO:0000256" key="14">
    <source>
        <dbReference type="ARBA" id="ARBA00055297"/>
    </source>
</evidence>
<evidence type="ECO:0000256" key="2">
    <source>
        <dbReference type="ARBA" id="ARBA00022473"/>
    </source>
</evidence>
<keyword evidence="9" id="KW-0130">Cell adhesion</keyword>
<dbReference type="InterPro" id="IPR048287">
    <property type="entry name" value="TSPN-like_N"/>
</dbReference>
<feature type="domain" description="Thrombospondin-like N-terminal" evidence="18">
    <location>
        <begin position="10"/>
        <end position="190"/>
    </location>
</feature>
<dbReference type="GO" id="GO:0007155">
    <property type="term" value="P:cell adhesion"/>
    <property type="evidence" value="ECO:0007669"/>
    <property type="project" value="UniProtKB-KW"/>
</dbReference>
<dbReference type="InterPro" id="IPR013320">
    <property type="entry name" value="ConA-like_dom_sf"/>
</dbReference>
<evidence type="ECO:0000256" key="6">
    <source>
        <dbReference type="ARBA" id="ARBA00022729"/>
    </source>
</evidence>
<comment type="subunit">
    <text evidence="15">Oligomer; disulfide-linked.</text>
</comment>
<dbReference type="GO" id="GO:0007517">
    <property type="term" value="P:muscle organ development"/>
    <property type="evidence" value="ECO:0007669"/>
    <property type="project" value="UniProtKB-KW"/>
</dbReference>
<organism evidence="19 20">
    <name type="scientific">Diceros bicornis minor</name>
    <name type="common">South-central black rhinoceros</name>
    <dbReference type="NCBI Taxonomy" id="77932"/>
    <lineage>
        <taxon>Eukaryota</taxon>
        <taxon>Metazoa</taxon>
        <taxon>Chordata</taxon>
        <taxon>Craniata</taxon>
        <taxon>Vertebrata</taxon>
        <taxon>Euteleostomi</taxon>
        <taxon>Mammalia</taxon>
        <taxon>Eutheria</taxon>
        <taxon>Laurasiatheria</taxon>
        <taxon>Perissodactyla</taxon>
        <taxon>Rhinocerotidae</taxon>
        <taxon>Diceros</taxon>
    </lineage>
</organism>
<evidence type="ECO:0000259" key="18">
    <source>
        <dbReference type="SMART" id="SM00210"/>
    </source>
</evidence>
<evidence type="ECO:0000256" key="4">
    <source>
        <dbReference type="ARBA" id="ARBA00022530"/>
    </source>
</evidence>
<evidence type="ECO:0000313" key="19">
    <source>
        <dbReference type="EMBL" id="KAF5929859.1"/>
    </source>
</evidence>
<protein>
    <recommendedName>
        <fullName evidence="16">Collagen alpha-1(XIX) chain</fullName>
    </recommendedName>
    <alternativeName>
        <fullName evidence="17">Collagen alpha-1(Y) chain</fullName>
    </alternativeName>
</protein>
<dbReference type="Gene3D" id="2.60.120.200">
    <property type="match status" value="1"/>
</dbReference>
<dbReference type="Proteomes" id="UP000551758">
    <property type="component" value="Unassembled WGS sequence"/>
</dbReference>
<dbReference type="SUPFAM" id="SSF49899">
    <property type="entry name" value="Concanavalin A-like lectins/glucanases"/>
    <property type="match status" value="1"/>
</dbReference>
<evidence type="ECO:0000256" key="12">
    <source>
        <dbReference type="ARBA" id="ARBA00023278"/>
    </source>
</evidence>
<evidence type="ECO:0000256" key="7">
    <source>
        <dbReference type="ARBA" id="ARBA00022737"/>
    </source>
</evidence>
<evidence type="ECO:0000256" key="5">
    <source>
        <dbReference type="ARBA" id="ARBA00022541"/>
    </source>
</evidence>
<evidence type="ECO:0000256" key="1">
    <source>
        <dbReference type="ARBA" id="ARBA00004498"/>
    </source>
</evidence>
<evidence type="ECO:0000256" key="10">
    <source>
        <dbReference type="ARBA" id="ARBA00023119"/>
    </source>
</evidence>
<comment type="caution">
    <text evidence="19">The sequence shown here is derived from an EMBL/GenBank/DDBJ whole genome shotgun (WGS) entry which is preliminary data.</text>
</comment>
<sequence length="302" mass="34170">MEKMLRKGLILIDVDEFSIYSIELDTRCLNGGKFSHGSSLFSSHSKIFPKGLPEEYAIATTFRVRRSTKKERWFLWQVLNQQNMPQVSVVVDGGKKVVEFMFRAAEGVVLNYVFRNRELRQLFDRQWHRLGIGIQSRDIWLYVDCTLITSRHTDEKEAVDFLGRTVIAARASDGKPVDIELHQLKIYCNSDFIAQDTCCEISATKCPEQEGFGSTTSSLVPAHASKMSAYLPAKQELPDQCQCVPNKLNVIECLITQKFIFAQGEVGLPGAPGSPGQKGDKGEWELMMSLFLFLLCYVILQL</sequence>
<dbReference type="FunFam" id="2.60.120.200:FF:000148">
    <property type="entry name" value="Collagen, type XIX, alpha 1"/>
    <property type="match status" value="1"/>
</dbReference>
<evidence type="ECO:0000256" key="9">
    <source>
        <dbReference type="ARBA" id="ARBA00022889"/>
    </source>
</evidence>
<evidence type="ECO:0000256" key="13">
    <source>
        <dbReference type="ARBA" id="ARBA00049648"/>
    </source>
</evidence>
<evidence type="ECO:0000256" key="3">
    <source>
        <dbReference type="ARBA" id="ARBA00022525"/>
    </source>
</evidence>